<name>A0A0J1JXN8_9GAMM</name>
<dbReference type="AlphaFoldDB" id="A0A0J1JXN8"/>
<sequence length="78" mass="9267">MLGESHSLNVEFPEHQDRIQELKSSNEHFKLMADRYHHLDHKIRGLECSNVPTDDQHFTQLKLERLQLKDQIFSILSN</sequence>
<organism evidence="1 2">
    <name type="scientific">Photobacterium aquae</name>
    <dbReference type="NCBI Taxonomy" id="1195763"/>
    <lineage>
        <taxon>Bacteria</taxon>
        <taxon>Pseudomonadati</taxon>
        <taxon>Pseudomonadota</taxon>
        <taxon>Gammaproteobacteria</taxon>
        <taxon>Vibrionales</taxon>
        <taxon>Vibrionaceae</taxon>
        <taxon>Photobacterium</taxon>
    </lineage>
</organism>
<dbReference type="Gene3D" id="6.10.280.50">
    <property type="match status" value="1"/>
</dbReference>
<evidence type="ECO:0008006" key="3">
    <source>
        <dbReference type="Google" id="ProtNLM"/>
    </source>
</evidence>
<keyword evidence="2" id="KW-1185">Reference proteome</keyword>
<dbReference type="Proteomes" id="UP000036097">
    <property type="component" value="Unassembled WGS sequence"/>
</dbReference>
<evidence type="ECO:0000313" key="2">
    <source>
        <dbReference type="Proteomes" id="UP000036097"/>
    </source>
</evidence>
<dbReference type="PATRIC" id="fig|1195763.3.peg.1214"/>
<dbReference type="RefSeq" id="WP_047877913.1">
    <property type="nucleotide sequence ID" value="NZ_LDOT01000006.1"/>
</dbReference>
<dbReference type="STRING" id="1195763.ABT56_05730"/>
<dbReference type="InterPro" id="IPR007420">
    <property type="entry name" value="DUF465"/>
</dbReference>
<proteinExistence type="predicted"/>
<reference evidence="1 2" key="1">
    <citation type="submission" date="2015-05" db="EMBL/GenBank/DDBJ databases">
        <title>Photobacterium galathea sp. nov.</title>
        <authorList>
            <person name="Machado H."/>
            <person name="Gram L."/>
        </authorList>
    </citation>
    <scope>NUCLEOTIDE SEQUENCE [LARGE SCALE GENOMIC DNA]</scope>
    <source>
        <strain evidence="1 2">CGMCC 1.12159</strain>
    </source>
</reference>
<dbReference type="OrthoDB" id="1263265at2"/>
<dbReference type="Pfam" id="PF04325">
    <property type="entry name" value="DUF465"/>
    <property type="match status" value="1"/>
</dbReference>
<protein>
    <recommendedName>
        <fullName evidence="3">GTP-binding protein</fullName>
    </recommendedName>
</protein>
<dbReference type="EMBL" id="LDOT01000006">
    <property type="protein sequence ID" value="KLV07062.1"/>
    <property type="molecule type" value="Genomic_DNA"/>
</dbReference>
<accession>A0A0J1JXN8</accession>
<gene>
    <name evidence="1" type="ORF">ABT56_05730</name>
</gene>
<evidence type="ECO:0000313" key="1">
    <source>
        <dbReference type="EMBL" id="KLV07062.1"/>
    </source>
</evidence>
<comment type="caution">
    <text evidence="1">The sequence shown here is derived from an EMBL/GenBank/DDBJ whole genome shotgun (WGS) entry which is preliminary data.</text>
</comment>
<dbReference type="InterPro" id="IPR038444">
    <property type="entry name" value="DUF465_sf"/>
</dbReference>